<comment type="caution">
    <text evidence="8">The sequence shown here is derived from an EMBL/GenBank/DDBJ whole genome shotgun (WGS) entry which is preliminary data.</text>
</comment>
<feature type="domain" description="L,D-TPase catalytic" evidence="7">
    <location>
        <begin position="21"/>
        <end position="145"/>
    </location>
</feature>
<evidence type="ECO:0000256" key="3">
    <source>
        <dbReference type="ARBA" id="ARBA00022960"/>
    </source>
</evidence>
<dbReference type="PROSITE" id="PS52029">
    <property type="entry name" value="LD_TPASE"/>
    <property type="match status" value="1"/>
</dbReference>
<sequence>MTQPDSATAQTAKPSPSKQTLSIRIDLSANQLFVLSGTKVTKTFAIASGKKKGLTPTGTFAIITKIKNPYYSGKNIPGGDPANPLGTRWMGLDVPNTNGTKYGIHGTNVPSSIGQYVSAGCIRMLQKDVEWLYDAIPSGTKVVIED</sequence>
<feature type="active site" description="Nucleophile" evidence="6">
    <location>
        <position position="121"/>
    </location>
</feature>
<keyword evidence="5 6" id="KW-0961">Cell wall biogenesis/degradation</keyword>
<dbReference type="PANTHER" id="PTHR30582:SF4">
    <property type="entry name" value="L,D-TRANSPEPTIDASE YQJB-RELATED"/>
    <property type="match status" value="1"/>
</dbReference>
<dbReference type="InterPro" id="IPR050979">
    <property type="entry name" value="LD-transpeptidase"/>
</dbReference>
<dbReference type="InterPro" id="IPR038063">
    <property type="entry name" value="Transpep_catalytic_dom"/>
</dbReference>
<gene>
    <name evidence="8" type="ORF">ACFFSY_00370</name>
</gene>
<dbReference type="GO" id="GO:0016740">
    <property type="term" value="F:transferase activity"/>
    <property type="evidence" value="ECO:0007669"/>
    <property type="project" value="UniProtKB-KW"/>
</dbReference>
<evidence type="ECO:0000256" key="4">
    <source>
        <dbReference type="ARBA" id="ARBA00022984"/>
    </source>
</evidence>
<dbReference type="SUPFAM" id="SSF141523">
    <property type="entry name" value="L,D-transpeptidase catalytic domain-like"/>
    <property type="match status" value="1"/>
</dbReference>
<dbReference type="RefSeq" id="WP_377488445.1">
    <property type="nucleotide sequence ID" value="NZ_JBHMDO010000002.1"/>
</dbReference>
<evidence type="ECO:0000259" key="7">
    <source>
        <dbReference type="PROSITE" id="PS52029"/>
    </source>
</evidence>
<dbReference type="Pfam" id="PF03734">
    <property type="entry name" value="YkuD"/>
    <property type="match status" value="1"/>
</dbReference>
<evidence type="ECO:0000313" key="9">
    <source>
        <dbReference type="Proteomes" id="UP001589747"/>
    </source>
</evidence>
<comment type="pathway">
    <text evidence="1 6">Cell wall biogenesis; peptidoglycan biosynthesis.</text>
</comment>
<evidence type="ECO:0000313" key="8">
    <source>
        <dbReference type="EMBL" id="MFB9324395.1"/>
    </source>
</evidence>
<organism evidence="8 9">
    <name type="scientific">Paenibacillus aurantiacus</name>
    <dbReference type="NCBI Taxonomy" id="1936118"/>
    <lineage>
        <taxon>Bacteria</taxon>
        <taxon>Bacillati</taxon>
        <taxon>Bacillota</taxon>
        <taxon>Bacilli</taxon>
        <taxon>Bacillales</taxon>
        <taxon>Paenibacillaceae</taxon>
        <taxon>Paenibacillus</taxon>
    </lineage>
</organism>
<evidence type="ECO:0000256" key="2">
    <source>
        <dbReference type="ARBA" id="ARBA00022679"/>
    </source>
</evidence>
<dbReference type="CDD" id="cd16913">
    <property type="entry name" value="YkuD_like"/>
    <property type="match status" value="1"/>
</dbReference>
<accession>A0ABV5KGP0</accession>
<keyword evidence="9" id="KW-1185">Reference proteome</keyword>
<name>A0ABV5KGP0_9BACL</name>
<keyword evidence="4 6" id="KW-0573">Peptidoglycan synthesis</keyword>
<feature type="active site" description="Proton donor/acceptor" evidence="6">
    <location>
        <position position="105"/>
    </location>
</feature>
<protein>
    <submittedName>
        <fullName evidence="8">L,D-transpeptidase</fullName>
        <ecNumber evidence="8">2.-.-.-</ecNumber>
    </submittedName>
</protein>
<dbReference type="PANTHER" id="PTHR30582">
    <property type="entry name" value="L,D-TRANSPEPTIDASE"/>
    <property type="match status" value="1"/>
</dbReference>
<evidence type="ECO:0000256" key="1">
    <source>
        <dbReference type="ARBA" id="ARBA00004752"/>
    </source>
</evidence>
<dbReference type="InterPro" id="IPR005490">
    <property type="entry name" value="LD_TPept_cat_dom"/>
</dbReference>
<reference evidence="8 9" key="1">
    <citation type="submission" date="2024-09" db="EMBL/GenBank/DDBJ databases">
        <authorList>
            <person name="Sun Q."/>
            <person name="Mori K."/>
        </authorList>
    </citation>
    <scope>NUCLEOTIDE SEQUENCE [LARGE SCALE GENOMIC DNA]</scope>
    <source>
        <strain evidence="8 9">TISTR 2452</strain>
    </source>
</reference>
<evidence type="ECO:0000256" key="6">
    <source>
        <dbReference type="PROSITE-ProRule" id="PRU01373"/>
    </source>
</evidence>
<proteinExistence type="predicted"/>
<dbReference type="EC" id="2.-.-.-" evidence="8"/>
<dbReference type="Proteomes" id="UP001589747">
    <property type="component" value="Unassembled WGS sequence"/>
</dbReference>
<dbReference type="EMBL" id="JBHMDO010000002">
    <property type="protein sequence ID" value="MFB9324395.1"/>
    <property type="molecule type" value="Genomic_DNA"/>
</dbReference>
<keyword evidence="2 8" id="KW-0808">Transferase</keyword>
<evidence type="ECO:0000256" key="5">
    <source>
        <dbReference type="ARBA" id="ARBA00023316"/>
    </source>
</evidence>
<dbReference type="Gene3D" id="2.40.440.10">
    <property type="entry name" value="L,D-transpeptidase catalytic domain-like"/>
    <property type="match status" value="1"/>
</dbReference>
<keyword evidence="3 6" id="KW-0133">Cell shape</keyword>